<evidence type="ECO:0000256" key="1">
    <source>
        <dbReference type="ARBA" id="ARBA00008520"/>
    </source>
</evidence>
<dbReference type="InterPro" id="IPR050490">
    <property type="entry name" value="Bact_solute-bd_prot1"/>
</dbReference>
<protein>
    <submittedName>
        <fullName evidence="5">Bicyclomycin resistance protein</fullName>
    </submittedName>
</protein>
<keyword evidence="3 4" id="KW-0732">Signal</keyword>
<keyword evidence="2" id="KW-0813">Transport</keyword>
<keyword evidence="6" id="KW-1185">Reference proteome</keyword>
<dbReference type="SUPFAM" id="SSF53850">
    <property type="entry name" value="Periplasmic binding protein-like II"/>
    <property type="match status" value="1"/>
</dbReference>
<feature type="chain" id="PRO_5015533331" evidence="4">
    <location>
        <begin position="27"/>
        <end position="472"/>
    </location>
</feature>
<proteinExistence type="inferred from homology"/>
<evidence type="ECO:0000313" key="5">
    <source>
        <dbReference type="EMBL" id="PVG84060.1"/>
    </source>
</evidence>
<organism evidence="5 6">
    <name type="scientific">Nocardioides gansuensis</name>
    <dbReference type="NCBI Taxonomy" id="2138300"/>
    <lineage>
        <taxon>Bacteria</taxon>
        <taxon>Bacillati</taxon>
        <taxon>Actinomycetota</taxon>
        <taxon>Actinomycetes</taxon>
        <taxon>Propionibacteriales</taxon>
        <taxon>Nocardioidaceae</taxon>
        <taxon>Nocardioides</taxon>
    </lineage>
</organism>
<sequence>MRRGRRGPAARTLATGVVLALAGALAACGGGEDDGEGGEGGGAESITVWIQEDLPDRVAATQEIIDQFSSESGVEVELVSVGEDQFNQLITSAAAAGDLPDVIGGISLPQVRTLSANELLDTESVGEVMESLDPSTFSERAIELTADGDTQLAVPSESWLQLLFYRKDLFEEAGLEAPTTYESILAAAEALHKEGMAGFVGANAPGDAFTEQTFEHVALGNGCELVDEEGEVLLDSPECVEAFEFYGTLVEDYSVPGAQDVDTTRASYFAGQAAMLIWSTFVLDEMAGLRNDAKPNCPECKDDPAFLAKNTGVTTTIQGPSSEEPAIFGEVTSWTIMTDASADSSKQVVEYMLNDGYVDWIAIAPEGKVPVRTGTPDNPTEFSDEWGTLPAGVDTKAPLSDFYPADILEILAQGPTDVSRWAIPQGQGDLLGATQGEHPVATAVNEVTTGTPAEEAAGKAAEAVRSIADTMP</sequence>
<gene>
    <name evidence="5" type="ORF">DDE18_06390</name>
</gene>
<comment type="caution">
    <text evidence="5">The sequence shown here is derived from an EMBL/GenBank/DDBJ whole genome shotgun (WGS) entry which is preliminary data.</text>
</comment>
<name>A0A2T8FEE2_9ACTN</name>
<dbReference type="PROSITE" id="PS51257">
    <property type="entry name" value="PROKAR_LIPOPROTEIN"/>
    <property type="match status" value="1"/>
</dbReference>
<dbReference type="EMBL" id="QDGZ01000002">
    <property type="protein sequence ID" value="PVG84060.1"/>
    <property type="molecule type" value="Genomic_DNA"/>
</dbReference>
<evidence type="ECO:0000256" key="4">
    <source>
        <dbReference type="SAM" id="SignalP"/>
    </source>
</evidence>
<dbReference type="Pfam" id="PF01547">
    <property type="entry name" value="SBP_bac_1"/>
    <property type="match status" value="1"/>
</dbReference>
<dbReference type="Gene3D" id="3.40.190.10">
    <property type="entry name" value="Periplasmic binding protein-like II"/>
    <property type="match status" value="1"/>
</dbReference>
<evidence type="ECO:0000256" key="2">
    <source>
        <dbReference type="ARBA" id="ARBA00022448"/>
    </source>
</evidence>
<dbReference type="PANTHER" id="PTHR43649:SF34">
    <property type="entry name" value="ABC TRANSPORTER PERIPLASMIC-BINDING PROTEIN YCJN-RELATED"/>
    <property type="match status" value="1"/>
</dbReference>
<feature type="signal peptide" evidence="4">
    <location>
        <begin position="1"/>
        <end position="26"/>
    </location>
</feature>
<evidence type="ECO:0000313" key="6">
    <source>
        <dbReference type="Proteomes" id="UP000246018"/>
    </source>
</evidence>
<dbReference type="Proteomes" id="UP000246018">
    <property type="component" value="Unassembled WGS sequence"/>
</dbReference>
<accession>A0A2T8FEE2</accession>
<evidence type="ECO:0000256" key="3">
    <source>
        <dbReference type="ARBA" id="ARBA00022729"/>
    </source>
</evidence>
<dbReference type="RefSeq" id="WP_116571532.1">
    <property type="nucleotide sequence ID" value="NZ_QDGZ01000002.1"/>
</dbReference>
<dbReference type="AlphaFoldDB" id="A0A2T8FEE2"/>
<dbReference type="InterPro" id="IPR006059">
    <property type="entry name" value="SBP"/>
</dbReference>
<dbReference type="OrthoDB" id="9770625at2"/>
<comment type="similarity">
    <text evidence="1">Belongs to the bacterial solute-binding protein 1 family.</text>
</comment>
<reference evidence="5 6" key="1">
    <citation type="submission" date="2018-04" db="EMBL/GenBank/DDBJ databases">
        <title>Genome of Nocardioides gansuensis WSJ-1.</title>
        <authorList>
            <person name="Wu S."/>
            <person name="Wang G."/>
        </authorList>
    </citation>
    <scope>NUCLEOTIDE SEQUENCE [LARGE SCALE GENOMIC DNA]</scope>
    <source>
        <strain evidence="5 6">WSJ-1</strain>
    </source>
</reference>
<dbReference type="PANTHER" id="PTHR43649">
    <property type="entry name" value="ARABINOSE-BINDING PROTEIN-RELATED"/>
    <property type="match status" value="1"/>
</dbReference>